<evidence type="ECO:0000256" key="7">
    <source>
        <dbReference type="ARBA" id="ARBA00022989"/>
    </source>
</evidence>
<evidence type="ECO:0000256" key="12">
    <source>
        <dbReference type="RuleBase" id="RU363000"/>
    </source>
</evidence>
<evidence type="ECO:0000256" key="10">
    <source>
        <dbReference type="ARBA" id="ARBA00023136"/>
    </source>
</evidence>
<evidence type="ECO:0000256" key="4">
    <source>
        <dbReference type="ARBA" id="ARBA00022692"/>
    </source>
</evidence>
<dbReference type="InterPro" id="IPR019133">
    <property type="entry name" value="MIC60"/>
</dbReference>
<evidence type="ECO:0000256" key="9">
    <source>
        <dbReference type="ARBA" id="ARBA00023128"/>
    </source>
</evidence>
<proteinExistence type="inferred from homology"/>
<accession>A0A0W0EBA1</accession>
<dbReference type="GO" id="GO:0042407">
    <property type="term" value="P:cristae formation"/>
    <property type="evidence" value="ECO:0007669"/>
    <property type="project" value="EnsemblFungi"/>
</dbReference>
<dbReference type="PANTHER" id="PTHR15415">
    <property type="entry name" value="MITOFILIN"/>
    <property type="match status" value="1"/>
</dbReference>
<evidence type="ECO:0000313" key="15">
    <source>
        <dbReference type="Proteomes" id="UP000054886"/>
    </source>
</evidence>
<keyword evidence="5 12" id="KW-0999">Mitochondrion inner membrane</keyword>
<keyword evidence="8 13" id="KW-0175">Coiled coil</keyword>
<keyword evidence="10 12" id="KW-0472">Membrane</keyword>
<gene>
    <name evidence="14" type="ORF">AO440_001801</name>
</gene>
<name>A0A0W0EBA1_CANGB</name>
<dbReference type="GO" id="GO:0045041">
    <property type="term" value="P:protein import into mitochondrial intermembrane space"/>
    <property type="evidence" value="ECO:0007669"/>
    <property type="project" value="EnsemblFungi"/>
</dbReference>
<evidence type="ECO:0000256" key="3">
    <source>
        <dbReference type="ARBA" id="ARBA00018116"/>
    </source>
</evidence>
<reference evidence="14 15" key="1">
    <citation type="submission" date="2015-10" db="EMBL/GenBank/DDBJ databases">
        <title>Draft genomes sequences of Candida glabrata isolates 1A, 1B, 2A, 2B, 3A and 3B.</title>
        <authorList>
            <person name="Haavelsrud O.E."/>
            <person name="Gaustad P."/>
        </authorList>
    </citation>
    <scope>NUCLEOTIDE SEQUENCE [LARGE SCALE GENOMIC DNA]</scope>
    <source>
        <strain evidence="14">910700640</strain>
    </source>
</reference>
<evidence type="ECO:0000313" key="14">
    <source>
        <dbReference type="EMBL" id="KTB07116.1"/>
    </source>
</evidence>
<feature type="coiled-coil region" evidence="13">
    <location>
        <begin position="242"/>
        <end position="274"/>
    </location>
</feature>
<sequence>MLRTKITGSTHVLRTAFKRYSSTIDNGAVEVVKPKKTSFTRRLFRLGLAVTAFYAGGVAVSQYDDDLGTLFTEKVPGAEKLVDSYVTYRYDPTISKMLSTEYLLNLFKGENTEVKPSTSSRLVPIHDAIKELHLELLELDSENNSEPEMQKIINSLNSTINMINEQKLRIGGKKSRSIEENYKQLIEDILHLDKNLKETVSKSINEKTEEVVKKVREQYKRKLAVSEVELQDKYKNEFIHLKEEMEKHYQDILNQKLEANKQHLEAKHANEIALLSITQVSEFNKIIKEKVDSERNGRLAKIEDLDKKAENLTEALKHVNKVVTRNEAVKQIAQQIEIIRSKLNSHDLNSISLHDDLTRLRTLTDIAVPGPKPCCKHKDLTPSLFRVALDELESVAGSAESKILSEEQIYNRWNLLESDFKTASLLPPNAGMLGHFTAKLFSLFLFTKRGSALPDATDLDSVFARINENLRHSKLDKAVADVVTLKGWTHVLCDDWLKNARRKLEVEKLVDVLDSELKSL</sequence>
<dbReference type="GO" id="GO:0008289">
    <property type="term" value="F:lipid binding"/>
    <property type="evidence" value="ECO:0007669"/>
    <property type="project" value="EnsemblFungi"/>
</dbReference>
<dbReference type="VEuPathDB" id="FungiDB:GWK60_G07425"/>
<keyword evidence="4 12" id="KW-0812">Transmembrane</keyword>
<dbReference type="Proteomes" id="UP000054886">
    <property type="component" value="Unassembled WGS sequence"/>
</dbReference>
<comment type="subunit">
    <text evidence="12">Component of the mitochondrial contact site and cristae organizing system (MICOS) complex.</text>
</comment>
<dbReference type="VEuPathDB" id="FungiDB:GVI51_G07557"/>
<keyword evidence="9 12" id="KW-0496">Mitochondrion</keyword>
<comment type="function">
    <text evidence="11">Component of the MICOS complex, a large protein complex of the mitochondrial inner membrane that plays crucial roles in the maintenance of crista junctions, inner membrane architecture, and formation of contact sites to the outer membrane. Plays a role in keeping cristae membranes connected to the inner boundary membrane. Also promotes protein import via the mitochondrial intermembrane space assembly (MIA) pathway.</text>
</comment>
<dbReference type="VEuPathDB" id="FungiDB:B1J91_G07711g"/>
<keyword evidence="6" id="KW-0809">Transit peptide</keyword>
<dbReference type="PANTHER" id="PTHR15415:SF7">
    <property type="entry name" value="MICOS COMPLEX SUBUNIT MIC60"/>
    <property type="match status" value="1"/>
</dbReference>
<evidence type="ECO:0000256" key="13">
    <source>
        <dbReference type="SAM" id="Coils"/>
    </source>
</evidence>
<comment type="subcellular location">
    <subcellularLocation>
        <location evidence="1 12">Mitochondrion inner membrane</location>
        <topology evidence="1 12">Single-pass membrane protein</topology>
    </subcellularLocation>
</comment>
<dbReference type="GO" id="GO:0030061">
    <property type="term" value="C:mitochondrial crista"/>
    <property type="evidence" value="ECO:0007669"/>
    <property type="project" value="EnsemblFungi"/>
</dbReference>
<dbReference type="GO" id="GO:0061617">
    <property type="term" value="C:MICOS complex"/>
    <property type="evidence" value="ECO:0007669"/>
    <property type="project" value="EnsemblFungi"/>
</dbReference>
<comment type="similarity">
    <text evidence="2 12">Belongs to the MICOS complex subunit Mic60 family.</text>
</comment>
<dbReference type="EMBL" id="LLZZ01000108">
    <property type="protein sequence ID" value="KTB07116.1"/>
    <property type="molecule type" value="Genomic_DNA"/>
</dbReference>
<protein>
    <recommendedName>
        <fullName evidence="3 12">MICOS complex subunit MIC60</fullName>
    </recommendedName>
    <alternativeName>
        <fullName evidence="12">Mitofilin</fullName>
    </alternativeName>
</protein>
<evidence type="ECO:0000256" key="6">
    <source>
        <dbReference type="ARBA" id="ARBA00022946"/>
    </source>
</evidence>
<dbReference type="AlphaFoldDB" id="A0A0W0EBA1"/>
<comment type="caution">
    <text evidence="14">The sequence shown here is derived from an EMBL/GenBank/DDBJ whole genome shotgun (WGS) entry which is preliminary data.</text>
</comment>
<dbReference type="GO" id="GO:0044284">
    <property type="term" value="C:mitochondrial crista junction"/>
    <property type="evidence" value="ECO:0007669"/>
    <property type="project" value="EnsemblFungi"/>
</dbReference>
<feature type="transmembrane region" description="Helical" evidence="12">
    <location>
        <begin position="43"/>
        <end position="63"/>
    </location>
</feature>
<keyword evidence="7 12" id="KW-1133">Transmembrane helix</keyword>
<dbReference type="VEuPathDB" id="FungiDB:CAGL0G07711g"/>
<dbReference type="GO" id="GO:0097753">
    <property type="term" value="P:membrane bending"/>
    <property type="evidence" value="ECO:0007669"/>
    <property type="project" value="EnsemblFungi"/>
</dbReference>
<evidence type="ECO:0000256" key="2">
    <source>
        <dbReference type="ARBA" id="ARBA00010877"/>
    </source>
</evidence>
<evidence type="ECO:0000256" key="5">
    <source>
        <dbReference type="ARBA" id="ARBA00022792"/>
    </source>
</evidence>
<organism evidence="14 15">
    <name type="scientific">Candida glabrata</name>
    <name type="common">Yeast</name>
    <name type="synonym">Torulopsis glabrata</name>
    <dbReference type="NCBI Taxonomy" id="5478"/>
    <lineage>
        <taxon>Eukaryota</taxon>
        <taxon>Fungi</taxon>
        <taxon>Dikarya</taxon>
        <taxon>Ascomycota</taxon>
        <taxon>Saccharomycotina</taxon>
        <taxon>Saccharomycetes</taxon>
        <taxon>Saccharomycetales</taxon>
        <taxon>Saccharomycetaceae</taxon>
        <taxon>Nakaseomyces</taxon>
    </lineage>
</organism>
<evidence type="ECO:0000256" key="11">
    <source>
        <dbReference type="ARBA" id="ARBA00025571"/>
    </source>
</evidence>
<evidence type="ECO:0000256" key="8">
    <source>
        <dbReference type="ARBA" id="ARBA00023054"/>
    </source>
</evidence>
<dbReference type="Pfam" id="PF09731">
    <property type="entry name" value="Mitofilin"/>
    <property type="match status" value="1"/>
</dbReference>
<evidence type="ECO:0000256" key="1">
    <source>
        <dbReference type="ARBA" id="ARBA00004434"/>
    </source>
</evidence>